<dbReference type="Gene3D" id="3.40.50.300">
    <property type="entry name" value="P-loop containing nucleotide triphosphate hydrolases"/>
    <property type="match status" value="1"/>
</dbReference>
<organism evidence="1 2">
    <name type="scientific">Vitrella brassicaformis (strain CCMP3155)</name>
    <dbReference type="NCBI Taxonomy" id="1169540"/>
    <lineage>
        <taxon>Eukaryota</taxon>
        <taxon>Sar</taxon>
        <taxon>Alveolata</taxon>
        <taxon>Colpodellida</taxon>
        <taxon>Vitrellaceae</taxon>
        <taxon>Vitrella</taxon>
    </lineage>
</organism>
<evidence type="ECO:0000313" key="2">
    <source>
        <dbReference type="Proteomes" id="UP000041254"/>
    </source>
</evidence>
<keyword evidence="2" id="KW-1185">Reference proteome</keyword>
<gene>
    <name evidence="1" type="ORF">Vbra_20273</name>
</gene>
<dbReference type="VEuPathDB" id="CryptoDB:Vbra_20273"/>
<sequence>MCVVAWLHIEVDENMRSDMHSRIAHLDQLLTEANGLHCHPATCPNKTRFMFATNYVETSITMPDVKLVVEVTPRVVCPHYPPEWILPDPRTWVRTKTPHRTIKGNRTTVRFYRYLTPDEKYEIMSVAIKTADEGDAEAQERLYIEMVYLHFVTEAMWANEERHEKAHKMLAGWWRVPEGAVWGN</sequence>
<name>A0A0G4ED56_VITBC</name>
<protein>
    <submittedName>
        <fullName evidence="1">Uncharacterized protein</fullName>
    </submittedName>
</protein>
<reference evidence="1 2" key="1">
    <citation type="submission" date="2014-11" db="EMBL/GenBank/DDBJ databases">
        <authorList>
            <person name="Zhu J."/>
            <person name="Qi W."/>
            <person name="Song R."/>
        </authorList>
    </citation>
    <scope>NUCLEOTIDE SEQUENCE [LARGE SCALE GENOMIC DNA]</scope>
</reference>
<dbReference type="Proteomes" id="UP000041254">
    <property type="component" value="Unassembled WGS sequence"/>
</dbReference>
<dbReference type="AlphaFoldDB" id="A0A0G4ED56"/>
<dbReference type="EMBL" id="CDMY01000200">
    <property type="protein sequence ID" value="CEL93928.1"/>
    <property type="molecule type" value="Genomic_DNA"/>
</dbReference>
<evidence type="ECO:0000313" key="1">
    <source>
        <dbReference type="EMBL" id="CEL93928.1"/>
    </source>
</evidence>
<dbReference type="InterPro" id="IPR027417">
    <property type="entry name" value="P-loop_NTPase"/>
</dbReference>
<proteinExistence type="predicted"/>
<accession>A0A0G4ED56</accession>
<dbReference type="InParanoid" id="A0A0G4ED56"/>